<comment type="caution">
    <text evidence="1">The sequence shown here is derived from an EMBL/GenBank/DDBJ whole genome shotgun (WGS) entry which is preliminary data.</text>
</comment>
<dbReference type="RefSeq" id="WP_081570315.1">
    <property type="nucleotide sequence ID" value="NZ_BCZD01000005.1"/>
</dbReference>
<dbReference type="eggNOG" id="COG0784">
    <property type="taxonomic scope" value="Bacteria"/>
</dbReference>
<dbReference type="InterPro" id="IPR011006">
    <property type="entry name" value="CheY-like_superfamily"/>
</dbReference>
<dbReference type="STRING" id="76947.GCA_002080435_01355"/>
<dbReference type="AlphaFoldDB" id="A0A086PAL2"/>
<dbReference type="Gene3D" id="3.40.50.2300">
    <property type="match status" value="1"/>
</dbReference>
<dbReference type="Proteomes" id="UP000024284">
    <property type="component" value="Unassembled WGS sequence"/>
</dbReference>
<organism evidence="1 2">
    <name type="scientific">Sphingobium herbicidovorans (strain ATCC 700291 / DSM 11019 / CCUG 56400 / KCTC 2939 / LMG 18315 / NBRC 16415 / MH)</name>
    <name type="common">Sphingomonas herbicidovorans</name>
    <dbReference type="NCBI Taxonomy" id="1219045"/>
    <lineage>
        <taxon>Bacteria</taxon>
        <taxon>Pseudomonadati</taxon>
        <taxon>Pseudomonadota</taxon>
        <taxon>Alphaproteobacteria</taxon>
        <taxon>Sphingomonadales</taxon>
        <taxon>Sphingomonadaceae</taxon>
        <taxon>Sphingobium</taxon>
    </lineage>
</organism>
<accession>A0A086PAL2</accession>
<sequence length="103" mass="11273">MSCNHGRILLVEDDPALAGMIADLLQAQDYEVDGPYSNVSDGIAALASHFPDGAVVDLHRQTEGASLLKDDLAAYAIPFLDGEDRGKAPVERRLLPWLRHIRH</sequence>
<dbReference type="EMBL" id="JFZA02000012">
    <property type="protein sequence ID" value="KFG90430.1"/>
    <property type="molecule type" value="Genomic_DNA"/>
</dbReference>
<keyword evidence="2" id="KW-1185">Reference proteome</keyword>
<gene>
    <name evidence="1" type="ORF">BV98_001634</name>
</gene>
<evidence type="ECO:0000313" key="2">
    <source>
        <dbReference type="Proteomes" id="UP000024284"/>
    </source>
</evidence>
<dbReference type="OrthoDB" id="7473224at2"/>
<dbReference type="PATRIC" id="fig|1219045.3.peg.1669"/>
<protein>
    <submittedName>
        <fullName evidence="1">Chemotaxis protein CheY</fullName>
    </submittedName>
</protein>
<name>A0A086PAL2_SPHHM</name>
<reference evidence="1" key="1">
    <citation type="submission" date="2014-08" db="EMBL/GenBank/DDBJ databases">
        <title>Draft genome sequences of Sphingobium herbicidovorans.</title>
        <authorList>
            <person name="Gan H.M."/>
            <person name="Gan H.Y."/>
            <person name="Savka M.A."/>
        </authorList>
    </citation>
    <scope>NUCLEOTIDE SEQUENCE [LARGE SCALE GENOMIC DNA]</scope>
    <source>
        <strain evidence="1">NBRC 16415</strain>
    </source>
</reference>
<dbReference type="SUPFAM" id="SSF52172">
    <property type="entry name" value="CheY-like"/>
    <property type="match status" value="1"/>
</dbReference>
<proteinExistence type="predicted"/>
<evidence type="ECO:0000313" key="1">
    <source>
        <dbReference type="EMBL" id="KFG90430.1"/>
    </source>
</evidence>